<evidence type="ECO:0000313" key="2">
    <source>
        <dbReference type="Proteomes" id="UP000609346"/>
    </source>
</evidence>
<reference evidence="1 2" key="1">
    <citation type="submission" date="2020-09" db="EMBL/GenBank/DDBJ databases">
        <title>Paenibacillus sp. strain PR3 16S rRNA gene Genome sequencing and assembly.</title>
        <authorList>
            <person name="Kim J."/>
        </authorList>
    </citation>
    <scope>NUCLEOTIDE SEQUENCE [LARGE SCALE GENOMIC DNA]</scope>
    <source>
        <strain evidence="1 2">PR3</strain>
    </source>
</reference>
<gene>
    <name evidence="1" type="ORF">H8B09_03775</name>
</gene>
<evidence type="ECO:0000313" key="1">
    <source>
        <dbReference type="EMBL" id="MBD3917860.1"/>
    </source>
</evidence>
<proteinExistence type="predicted"/>
<protein>
    <submittedName>
        <fullName evidence="1">Uncharacterized protein</fullName>
    </submittedName>
</protein>
<dbReference type="EMBL" id="JACXZA010000001">
    <property type="protein sequence ID" value="MBD3917860.1"/>
    <property type="molecule type" value="Genomic_DNA"/>
</dbReference>
<name>A0ABR8MQI3_9BACL</name>
<organism evidence="1 2">
    <name type="scientific">Paenibacillus terricola</name>
    <dbReference type="NCBI Taxonomy" id="2763503"/>
    <lineage>
        <taxon>Bacteria</taxon>
        <taxon>Bacillati</taxon>
        <taxon>Bacillota</taxon>
        <taxon>Bacilli</taxon>
        <taxon>Bacillales</taxon>
        <taxon>Paenibacillaceae</taxon>
        <taxon>Paenibacillus</taxon>
    </lineage>
</organism>
<sequence>MSHANAADRVLLSQWEALLLESLRSQGWSNERLLKDVREGELPVDTSIYEFKYEELRAYAEAEPETFEHAVTEGYRIKYNTLRGIRSWIAVAYGLEPELTFDAGSESVTATLTPEQYERLVSVLSFGWNVSEVSAANGQTAIYRVEPIR</sequence>
<accession>A0ABR8MQI3</accession>
<dbReference type="Proteomes" id="UP000609346">
    <property type="component" value="Unassembled WGS sequence"/>
</dbReference>
<keyword evidence="2" id="KW-1185">Reference proteome</keyword>
<comment type="caution">
    <text evidence="1">The sequence shown here is derived from an EMBL/GenBank/DDBJ whole genome shotgun (WGS) entry which is preliminary data.</text>
</comment>
<dbReference type="RefSeq" id="WP_191202117.1">
    <property type="nucleotide sequence ID" value="NZ_JACXZA010000001.1"/>
</dbReference>